<proteinExistence type="predicted"/>
<accession>A0A498JGN8</accession>
<dbReference type="Proteomes" id="UP000290289">
    <property type="component" value="Chromosome 7"/>
</dbReference>
<name>A0A498JGN8_MALDO</name>
<reference evidence="1 2" key="1">
    <citation type="submission" date="2018-10" db="EMBL/GenBank/DDBJ databases">
        <title>A high-quality apple genome assembly.</title>
        <authorList>
            <person name="Hu J."/>
        </authorList>
    </citation>
    <scope>NUCLEOTIDE SEQUENCE [LARGE SCALE GENOMIC DNA]</scope>
    <source>
        <strain evidence="2">cv. HFTH1</strain>
        <tissue evidence="1">Young leaf</tissue>
    </source>
</reference>
<keyword evidence="2" id="KW-1185">Reference proteome</keyword>
<protein>
    <submittedName>
        <fullName evidence="1">Uncharacterized protein</fullName>
    </submittedName>
</protein>
<organism evidence="1 2">
    <name type="scientific">Malus domestica</name>
    <name type="common">Apple</name>
    <name type="synonym">Pyrus malus</name>
    <dbReference type="NCBI Taxonomy" id="3750"/>
    <lineage>
        <taxon>Eukaryota</taxon>
        <taxon>Viridiplantae</taxon>
        <taxon>Streptophyta</taxon>
        <taxon>Embryophyta</taxon>
        <taxon>Tracheophyta</taxon>
        <taxon>Spermatophyta</taxon>
        <taxon>Magnoliopsida</taxon>
        <taxon>eudicotyledons</taxon>
        <taxon>Gunneridae</taxon>
        <taxon>Pentapetalae</taxon>
        <taxon>rosids</taxon>
        <taxon>fabids</taxon>
        <taxon>Rosales</taxon>
        <taxon>Rosaceae</taxon>
        <taxon>Amygdaloideae</taxon>
        <taxon>Maleae</taxon>
        <taxon>Malus</taxon>
    </lineage>
</organism>
<comment type="caution">
    <text evidence="1">The sequence shown here is derived from an EMBL/GenBank/DDBJ whole genome shotgun (WGS) entry which is preliminary data.</text>
</comment>
<evidence type="ECO:0000313" key="1">
    <source>
        <dbReference type="EMBL" id="RXH94710.1"/>
    </source>
</evidence>
<dbReference type="EMBL" id="RDQH01000333">
    <property type="protein sequence ID" value="RXH94710.1"/>
    <property type="molecule type" value="Genomic_DNA"/>
</dbReference>
<dbReference type="AlphaFoldDB" id="A0A498JGN8"/>
<sequence>MERRNLGCRRRRRIGGKPGRRGFRGGGGRVVLGVVSEARDGEGSVEVLADPGDYPIGDSPGVDPGNGAVAVAALDEDGGAEGGEGLGDELKGFFLGAGEDAHQELVGRRTMEPPLEVGGDDLVNRVHVAGA</sequence>
<gene>
    <name evidence="1" type="ORF">DVH24_024394</name>
</gene>
<evidence type="ECO:0000313" key="2">
    <source>
        <dbReference type="Proteomes" id="UP000290289"/>
    </source>
</evidence>